<feature type="binding site" evidence="5">
    <location>
        <position position="139"/>
    </location>
    <ligand>
        <name>FMN</name>
        <dbReference type="ChEBI" id="CHEBI:58210"/>
    </ligand>
</feature>
<feature type="binding site" evidence="5">
    <location>
        <position position="280"/>
    </location>
    <ligand>
        <name>FMN</name>
        <dbReference type="ChEBI" id="CHEBI:58210"/>
    </ligand>
</feature>
<dbReference type="InterPro" id="IPR013785">
    <property type="entry name" value="Aldolase_TIM"/>
</dbReference>
<name>A0A0M0JA87_9EUKA</name>
<reference evidence="9" key="1">
    <citation type="journal article" date="2015" name="PLoS Genet.">
        <title>Genome Sequence and Transcriptome Analyses of Chrysochromulina tobin: Metabolic Tools for Enhanced Algal Fitness in the Prominent Order Prymnesiales (Haptophyceae).</title>
        <authorList>
            <person name="Hovde B.T."/>
            <person name="Deodato C.R."/>
            <person name="Hunsperger H.M."/>
            <person name="Ryken S.A."/>
            <person name="Yost W."/>
            <person name="Jha R.K."/>
            <person name="Patterson J."/>
            <person name="Monnat R.J. Jr."/>
            <person name="Barlow S.B."/>
            <person name="Starkenburg S.R."/>
            <person name="Cattolico R.A."/>
        </authorList>
    </citation>
    <scope>NUCLEOTIDE SEQUENCE</scope>
    <source>
        <strain evidence="9">CCMP291</strain>
    </source>
</reference>
<dbReference type="PROSITE" id="PS51349">
    <property type="entry name" value="FMN_HYDROXY_ACID_DH_2"/>
    <property type="match status" value="1"/>
</dbReference>
<dbReference type="InterPro" id="IPR008259">
    <property type="entry name" value="FMN_hydac_DH_AS"/>
</dbReference>
<dbReference type="InterPro" id="IPR000262">
    <property type="entry name" value="FMN-dep_DH"/>
</dbReference>
<dbReference type="PANTHER" id="PTHR10578:SF149">
    <property type="entry name" value="2-HYDROXYACID OXIDASE 2"/>
    <property type="match status" value="1"/>
</dbReference>
<comment type="similarity">
    <text evidence="3">Belongs to the FMN-dependent alpha-hydroxy acid dehydrogenase family.</text>
</comment>
<dbReference type="AlphaFoldDB" id="A0A0M0JA87"/>
<dbReference type="InterPro" id="IPR037396">
    <property type="entry name" value="FMN_HAD"/>
</dbReference>
<feature type="binding site" evidence="5">
    <location>
        <position position="302"/>
    </location>
    <ligand>
        <name>FMN</name>
        <dbReference type="ChEBI" id="CHEBI:58210"/>
    </ligand>
</feature>
<evidence type="ECO:0000256" key="5">
    <source>
        <dbReference type="PIRSR" id="PIRSR000138-2"/>
    </source>
</evidence>
<dbReference type="PROSITE" id="PS00557">
    <property type="entry name" value="FMN_HYDROXY_ACID_DH_1"/>
    <property type="match status" value="1"/>
</dbReference>
<feature type="domain" description="FMN hydroxy acid dehydrogenase" evidence="7">
    <location>
        <begin position="30"/>
        <end position="409"/>
    </location>
</feature>
<comment type="cofactor">
    <cofactor evidence="1">
        <name>FMN</name>
        <dbReference type="ChEBI" id="CHEBI:58210"/>
    </cofactor>
</comment>
<feature type="active site" description="Proton acceptor" evidence="4">
    <location>
        <position position="304"/>
    </location>
</feature>
<dbReference type="OrthoDB" id="25826at2759"/>
<evidence type="ECO:0000313" key="9">
    <source>
        <dbReference type="Proteomes" id="UP000037460"/>
    </source>
</evidence>
<organism evidence="8 9">
    <name type="scientific">Chrysochromulina tobinii</name>
    <dbReference type="NCBI Taxonomy" id="1460289"/>
    <lineage>
        <taxon>Eukaryota</taxon>
        <taxon>Haptista</taxon>
        <taxon>Haptophyta</taxon>
        <taxon>Prymnesiophyceae</taxon>
        <taxon>Prymnesiales</taxon>
        <taxon>Chrysochromulinaceae</taxon>
        <taxon>Chrysochromulina</taxon>
    </lineage>
</organism>
<dbReference type="PANTHER" id="PTHR10578">
    <property type="entry name" value="S -2-HYDROXY-ACID OXIDASE-RELATED"/>
    <property type="match status" value="1"/>
</dbReference>
<keyword evidence="2" id="KW-0560">Oxidoreductase</keyword>
<feature type="binding site" evidence="5">
    <location>
        <position position="304"/>
    </location>
    <ligand>
        <name>glyoxylate</name>
        <dbReference type="ChEBI" id="CHEBI:36655"/>
    </ligand>
</feature>
<keyword evidence="5" id="KW-0285">Flavoprotein</keyword>
<keyword evidence="5" id="KW-0288">FMN</keyword>
<feature type="binding site" evidence="5">
    <location>
        <position position="307"/>
    </location>
    <ligand>
        <name>glyoxylate</name>
        <dbReference type="ChEBI" id="CHEBI:36655"/>
    </ligand>
</feature>
<dbReference type="Gene3D" id="3.20.20.70">
    <property type="entry name" value="Aldolase class I"/>
    <property type="match status" value="1"/>
</dbReference>
<gene>
    <name evidence="8" type="ORF">Ctob_004180</name>
</gene>
<dbReference type="Proteomes" id="UP000037460">
    <property type="component" value="Unassembled WGS sequence"/>
</dbReference>
<dbReference type="Pfam" id="PF01070">
    <property type="entry name" value="FMN_dh"/>
    <property type="match status" value="1"/>
</dbReference>
<dbReference type="CDD" id="cd02809">
    <property type="entry name" value="alpha_hydroxyacid_oxid_FMN"/>
    <property type="match status" value="1"/>
</dbReference>
<feature type="binding site" evidence="5">
    <location>
        <position position="56"/>
    </location>
    <ligand>
        <name>glyoxylate</name>
        <dbReference type="ChEBI" id="CHEBI:36655"/>
    </ligand>
</feature>
<dbReference type="SUPFAM" id="SSF51395">
    <property type="entry name" value="FMN-linked oxidoreductases"/>
    <property type="match status" value="1"/>
</dbReference>
<dbReference type="InterPro" id="IPR012133">
    <property type="entry name" value="Alpha-hydoxy_acid_DH_FMN"/>
</dbReference>
<dbReference type="GO" id="GO:0010181">
    <property type="term" value="F:FMN binding"/>
    <property type="evidence" value="ECO:0007669"/>
    <property type="project" value="InterPro"/>
</dbReference>
<evidence type="ECO:0000256" key="3">
    <source>
        <dbReference type="ARBA" id="ARBA00024042"/>
    </source>
</evidence>
<evidence type="ECO:0000256" key="1">
    <source>
        <dbReference type="ARBA" id="ARBA00001917"/>
    </source>
</evidence>
<feature type="binding site" evidence="5">
    <location>
        <position position="160"/>
    </location>
    <ligand>
        <name>FMN</name>
        <dbReference type="ChEBI" id="CHEBI:58210"/>
    </ligand>
</feature>
<feature type="region of interest" description="Disordered" evidence="6">
    <location>
        <begin position="413"/>
        <end position="436"/>
    </location>
</feature>
<comment type="caution">
    <text evidence="8">The sequence shown here is derived from an EMBL/GenBank/DDBJ whole genome shotgun (WGS) entry which is preliminary data.</text>
</comment>
<dbReference type="GO" id="GO:0016491">
    <property type="term" value="F:oxidoreductase activity"/>
    <property type="evidence" value="ECO:0007669"/>
    <property type="project" value="UniProtKB-KW"/>
</dbReference>
<accession>A0A0M0JA87</accession>
<dbReference type="PIRSF" id="PIRSF000138">
    <property type="entry name" value="Al-hdrx_acd_dh"/>
    <property type="match status" value="1"/>
</dbReference>
<evidence type="ECO:0000256" key="2">
    <source>
        <dbReference type="ARBA" id="ARBA00023002"/>
    </source>
</evidence>
<evidence type="ECO:0000256" key="4">
    <source>
        <dbReference type="PIRSR" id="PIRSR000138-1"/>
    </source>
</evidence>
<protein>
    <submittedName>
        <fullName evidence="8">Glycolate oxidase</fullName>
    </submittedName>
</protein>
<evidence type="ECO:0000313" key="8">
    <source>
        <dbReference type="EMBL" id="KOO23277.1"/>
    </source>
</evidence>
<sequence>MLTPHALGVHNVLKYVRPWLHPLLDAPSRYRLARAVNIADLRECARRRAHKMVFDYMDGCAEDEIAFRWSRESYANYELHYNVLAGKQQPIDLSTSIVGAPVGVPFFCAPCAGHRMFHHEGEEAVAKAASKYGALFCLSSLATTSMEDVAAQHSGPKLMQLYLWKDRALVRDVVQRAREAGYHALALTADTAWFGNRERDPRNGFSVPPNYTPRQVWHALNAPSWSLDLLSHPPYKYEIVGDERPAEDIGSYFANLVSKDYSWDDAEWLLGEWGGPTLLKGVVRPDDAKRAFALGFDAVWISNHGGRQLETSPAPLDVLPAIREAVGPDAQLVLDGGVQRGTDVVKALALGANAVGVGKAYLYGLAAGGAAGATKALDILHRETELAMGLLGVGSVVELRRRGPELVRRRSKCQPCASPSGRQHSIEHFSPTGTKV</sequence>
<feature type="binding site" evidence="5">
    <location>
        <position position="197"/>
    </location>
    <ligand>
        <name>glyoxylate</name>
        <dbReference type="ChEBI" id="CHEBI:36655"/>
    </ligand>
</feature>
<evidence type="ECO:0000256" key="6">
    <source>
        <dbReference type="SAM" id="MobiDB-lite"/>
    </source>
</evidence>
<keyword evidence="9" id="KW-1185">Reference proteome</keyword>
<proteinExistence type="inferred from homology"/>
<evidence type="ECO:0000259" key="7">
    <source>
        <dbReference type="PROSITE" id="PS51349"/>
    </source>
</evidence>
<feature type="binding site" evidence="5">
    <location>
        <position position="162"/>
    </location>
    <ligand>
        <name>glyoxylate</name>
        <dbReference type="ChEBI" id="CHEBI:36655"/>
    </ligand>
</feature>
<feature type="binding site" evidence="5">
    <location>
        <begin position="110"/>
        <end position="112"/>
    </location>
    <ligand>
        <name>FMN</name>
        <dbReference type="ChEBI" id="CHEBI:58210"/>
    </ligand>
</feature>
<dbReference type="EMBL" id="JWZX01003207">
    <property type="protein sequence ID" value="KOO23277.1"/>
    <property type="molecule type" value="Genomic_DNA"/>
</dbReference>
<feature type="binding site" evidence="5">
    <location>
        <position position="188"/>
    </location>
    <ligand>
        <name>FMN</name>
        <dbReference type="ChEBI" id="CHEBI:58210"/>
    </ligand>
</feature>